<accession>A0ABY6HN98</accession>
<reference evidence="2" key="1">
    <citation type="submission" date="2022-09" db="EMBL/GenBank/DDBJ databases">
        <title>Actin cytoskeleton and complex cell architecture in an #Asgard archaeon.</title>
        <authorList>
            <person name="Ponce Toledo R.I."/>
            <person name="Schleper C."/>
            <person name="Rodrigues Oliveira T."/>
            <person name="Wollweber F."/>
            <person name="Xu J."/>
            <person name="Rittmann S."/>
            <person name="Klingl A."/>
            <person name="Pilhofer M."/>
        </authorList>
    </citation>
    <scope>NUCLEOTIDE SEQUENCE</scope>
    <source>
        <strain evidence="2">B-35</strain>
    </source>
</reference>
<dbReference type="Proteomes" id="UP001208689">
    <property type="component" value="Chromosome"/>
</dbReference>
<sequence length="271" mass="31595">MNNLILPNGESLYYIDKLTALYVYNEIYVEKQYLQHEISISDGDIIFDVGGNIGLFSRFVQNCAKNLDIYIFEPVPVIFKVLSANITSDSNFTHLFNVGLSNEEKDIEFYYFPKVCADSTAHPVDWDFKLKKYLENYNDVVVKTNPLARIVPKFLRKWVVNRSLKKLYQSEKIRCHVRTLSSFIEEHDIKRIDLLKIDAENAEREVIAGIQEDHWPLIRQISMEVHTHIVGCKNLHHEMQSFLTSKGFSVYLVEDDLGSRMGVYMLYAKRI</sequence>
<dbReference type="Pfam" id="PF05050">
    <property type="entry name" value="Methyltransf_21"/>
    <property type="match status" value="1"/>
</dbReference>
<proteinExistence type="predicted"/>
<dbReference type="Gene3D" id="3.40.50.150">
    <property type="entry name" value="Vaccinia Virus protein VP39"/>
    <property type="match status" value="1"/>
</dbReference>
<evidence type="ECO:0000313" key="3">
    <source>
        <dbReference type="Proteomes" id="UP001208689"/>
    </source>
</evidence>
<dbReference type="InterPro" id="IPR029063">
    <property type="entry name" value="SAM-dependent_MTases_sf"/>
</dbReference>
<feature type="domain" description="Methyltransferase FkbM" evidence="1">
    <location>
        <begin position="48"/>
        <end position="249"/>
    </location>
</feature>
<dbReference type="InterPro" id="IPR006342">
    <property type="entry name" value="FkbM_mtfrase"/>
</dbReference>
<dbReference type="PANTHER" id="PTHR34203">
    <property type="entry name" value="METHYLTRANSFERASE, FKBM FAMILY PROTEIN"/>
    <property type="match status" value="1"/>
</dbReference>
<evidence type="ECO:0000259" key="1">
    <source>
        <dbReference type="Pfam" id="PF05050"/>
    </source>
</evidence>
<name>A0ABY6HN98_9ARCH</name>
<dbReference type="EMBL" id="CP104013">
    <property type="protein sequence ID" value="UYP44980.1"/>
    <property type="molecule type" value="Genomic_DNA"/>
</dbReference>
<dbReference type="SUPFAM" id="SSF53335">
    <property type="entry name" value="S-adenosyl-L-methionine-dependent methyltransferases"/>
    <property type="match status" value="1"/>
</dbReference>
<dbReference type="InterPro" id="IPR052514">
    <property type="entry name" value="SAM-dependent_MTase"/>
</dbReference>
<keyword evidence="3" id="KW-1185">Reference proteome</keyword>
<organism evidence="2 3">
    <name type="scientific">Candidatus Lokiarchaeum ossiferum</name>
    <dbReference type="NCBI Taxonomy" id="2951803"/>
    <lineage>
        <taxon>Archaea</taxon>
        <taxon>Promethearchaeati</taxon>
        <taxon>Promethearchaeota</taxon>
        <taxon>Promethearchaeia</taxon>
        <taxon>Promethearchaeales</taxon>
        <taxon>Promethearchaeaceae</taxon>
        <taxon>Candidatus Lokiarchaeum</taxon>
    </lineage>
</organism>
<evidence type="ECO:0000313" key="2">
    <source>
        <dbReference type="EMBL" id="UYP44980.1"/>
    </source>
</evidence>
<dbReference type="NCBIfam" id="TIGR01444">
    <property type="entry name" value="fkbM_fam"/>
    <property type="match status" value="2"/>
</dbReference>
<dbReference type="PANTHER" id="PTHR34203:SF13">
    <property type="entry name" value="EXPRESSED PROTEIN"/>
    <property type="match status" value="1"/>
</dbReference>
<protein>
    <recommendedName>
        <fullName evidence="1">Methyltransferase FkbM domain-containing protein</fullName>
    </recommendedName>
</protein>
<gene>
    <name evidence="2" type="ORF">NEF87_001265</name>
</gene>